<keyword evidence="3" id="KW-1185">Reference proteome</keyword>
<evidence type="ECO:0000313" key="1">
    <source>
        <dbReference type="EMBL" id="CAI9966491.1"/>
    </source>
</evidence>
<organism evidence="1">
    <name type="scientific">Hexamita inflata</name>
    <dbReference type="NCBI Taxonomy" id="28002"/>
    <lineage>
        <taxon>Eukaryota</taxon>
        <taxon>Metamonada</taxon>
        <taxon>Diplomonadida</taxon>
        <taxon>Hexamitidae</taxon>
        <taxon>Hexamitinae</taxon>
        <taxon>Hexamita</taxon>
    </lineage>
</organism>
<reference evidence="2 3" key="2">
    <citation type="submission" date="2024-07" db="EMBL/GenBank/DDBJ databases">
        <authorList>
            <person name="Akdeniz Z."/>
        </authorList>
    </citation>
    <scope>NUCLEOTIDE SEQUENCE [LARGE SCALE GENOMIC DNA]</scope>
</reference>
<evidence type="ECO:0000313" key="3">
    <source>
        <dbReference type="Proteomes" id="UP001642409"/>
    </source>
</evidence>
<dbReference type="EMBL" id="CATOUU010001007">
    <property type="protein sequence ID" value="CAI9966491.1"/>
    <property type="molecule type" value="Genomic_DNA"/>
</dbReference>
<reference evidence="1" key="1">
    <citation type="submission" date="2023-06" db="EMBL/GenBank/DDBJ databases">
        <authorList>
            <person name="Kurt Z."/>
        </authorList>
    </citation>
    <scope>NUCLEOTIDE SEQUENCE</scope>
</reference>
<proteinExistence type="predicted"/>
<sequence>MSLQDLVIVGYNFYENSESSNIINQIESFVEQTVNISNIKICSNIQHLINGGAVSSVTLTQQPIYTCDDICGSLIPVYGICQIDLINGYLNNVNKTKYCEYPFIFNGYECICSQGYLLKETLCINILSKLTSLDQQIFNNISTLNLNLQNNVSNISKYITEIQQQISSINAVNIAQSADITMLKNQQTEISASGAQQICLIVYGIGYCTSVNRCCYQCNSRSCSYRSNYFCNSLGEISAGSCGTFIG</sequence>
<dbReference type="EMBL" id="CAXDID020000123">
    <property type="protein sequence ID" value="CAL6032628.1"/>
    <property type="molecule type" value="Genomic_DNA"/>
</dbReference>
<protein>
    <submittedName>
        <fullName evidence="2">Hypothetical_protein</fullName>
    </submittedName>
</protein>
<accession>A0AA86UVN8</accession>
<gene>
    <name evidence="2" type="ORF">HINF_LOCUS34577</name>
    <name evidence="1" type="ORF">HINF_LOCUS54136</name>
</gene>
<evidence type="ECO:0000313" key="2">
    <source>
        <dbReference type="EMBL" id="CAL6032628.1"/>
    </source>
</evidence>
<comment type="caution">
    <text evidence="1">The sequence shown here is derived from an EMBL/GenBank/DDBJ whole genome shotgun (WGS) entry which is preliminary data.</text>
</comment>
<dbReference type="Proteomes" id="UP001642409">
    <property type="component" value="Unassembled WGS sequence"/>
</dbReference>
<name>A0AA86UVN8_9EUKA</name>
<dbReference type="AlphaFoldDB" id="A0AA86UVN8"/>